<dbReference type="GO" id="GO:0003677">
    <property type="term" value="F:DNA binding"/>
    <property type="evidence" value="ECO:0007669"/>
    <property type="project" value="UniProtKB-KW"/>
</dbReference>
<gene>
    <name evidence="8" type="ORF">ENO47_02935</name>
</gene>
<dbReference type="PANTHER" id="PTHR30385:SF7">
    <property type="entry name" value="RNA POLYMERASE SIGMA FACTOR FLIA"/>
    <property type="match status" value="1"/>
</dbReference>
<dbReference type="NCBIfam" id="TIGR02479">
    <property type="entry name" value="FliA_WhiG"/>
    <property type="match status" value="1"/>
</dbReference>
<evidence type="ECO:0000256" key="4">
    <source>
        <dbReference type="ARBA" id="ARBA00023163"/>
    </source>
</evidence>
<dbReference type="Pfam" id="PF04545">
    <property type="entry name" value="Sigma70_r4"/>
    <property type="match status" value="1"/>
</dbReference>
<sequence>MTAEEKELVLSYLPLVEQIAYRLYRHLPRSVDIRDLIGYGVLAVVEALPKLDKNKNPTAYLKLRIKGAMYDYLRSIDFASRNIRSKEKAIKHALEKLSMEKGGEVSDEELAQFLGEDPEKLKEDLQAISFSYLMSLEEIFFEGRSYEELFESKEEGPEEVVIKKDLREKLLKAIERLEEKEKLVLQLLYYEELPLKEVAKLLGVSMARISQIKSSAIEKLKSYLASAL</sequence>
<dbReference type="Gene3D" id="1.10.1740.10">
    <property type="match status" value="1"/>
</dbReference>
<proteinExistence type="predicted"/>
<dbReference type="Pfam" id="PF04542">
    <property type="entry name" value="Sigma70_r2"/>
    <property type="match status" value="1"/>
</dbReference>
<feature type="coiled-coil region" evidence="5">
    <location>
        <begin position="160"/>
        <end position="187"/>
    </location>
</feature>
<organism evidence="8">
    <name type="scientific">Hydrogenobacter sp</name>
    <dbReference type="NCBI Taxonomy" id="2152829"/>
    <lineage>
        <taxon>Bacteria</taxon>
        <taxon>Pseudomonadati</taxon>
        <taxon>Aquificota</taxon>
        <taxon>Aquificia</taxon>
        <taxon>Aquificales</taxon>
        <taxon>Aquificaceae</taxon>
        <taxon>Hydrogenobacter</taxon>
    </lineage>
</organism>
<keyword evidence="4" id="KW-0804">Transcription</keyword>
<dbReference type="GO" id="GO:0006352">
    <property type="term" value="P:DNA-templated transcription initiation"/>
    <property type="evidence" value="ECO:0007669"/>
    <property type="project" value="InterPro"/>
</dbReference>
<keyword evidence="3" id="KW-0238">DNA-binding</keyword>
<dbReference type="InterPro" id="IPR013324">
    <property type="entry name" value="RNA_pol_sigma_r3/r4-like"/>
</dbReference>
<evidence type="ECO:0000259" key="7">
    <source>
        <dbReference type="Pfam" id="PF04545"/>
    </source>
</evidence>
<feature type="domain" description="RNA polymerase sigma-70 region 4" evidence="7">
    <location>
        <begin position="173"/>
        <end position="221"/>
    </location>
</feature>
<dbReference type="PRINTS" id="PR00046">
    <property type="entry name" value="SIGMA70FCT"/>
</dbReference>
<evidence type="ECO:0000256" key="5">
    <source>
        <dbReference type="SAM" id="Coils"/>
    </source>
</evidence>
<dbReference type="Gene3D" id="1.20.140.160">
    <property type="match status" value="1"/>
</dbReference>
<protein>
    <submittedName>
        <fullName evidence="8">FliA/WhiG family RNA polymerase sigma factor</fullName>
    </submittedName>
</protein>
<keyword evidence="2" id="KW-0731">Sigma factor</keyword>
<dbReference type="SUPFAM" id="SSF88659">
    <property type="entry name" value="Sigma3 and sigma4 domains of RNA polymerase sigma factors"/>
    <property type="match status" value="2"/>
</dbReference>
<dbReference type="InterPro" id="IPR014284">
    <property type="entry name" value="RNA_pol_sigma-70_dom"/>
</dbReference>
<name>A0A7C2VFA4_9AQUI</name>
<evidence type="ECO:0000256" key="2">
    <source>
        <dbReference type="ARBA" id="ARBA00023082"/>
    </source>
</evidence>
<dbReference type="InterPro" id="IPR000943">
    <property type="entry name" value="RNA_pol_sigma70"/>
</dbReference>
<feature type="domain" description="RNA polymerase sigma-70 region 2" evidence="6">
    <location>
        <begin position="8"/>
        <end position="75"/>
    </location>
</feature>
<dbReference type="EMBL" id="DSFP01000031">
    <property type="protein sequence ID" value="HEW45615.1"/>
    <property type="molecule type" value="Genomic_DNA"/>
</dbReference>
<dbReference type="GO" id="GO:0003899">
    <property type="term" value="F:DNA-directed RNA polymerase activity"/>
    <property type="evidence" value="ECO:0007669"/>
    <property type="project" value="InterPro"/>
</dbReference>
<evidence type="ECO:0000259" key="6">
    <source>
        <dbReference type="Pfam" id="PF04542"/>
    </source>
</evidence>
<comment type="caution">
    <text evidence="8">The sequence shown here is derived from an EMBL/GenBank/DDBJ whole genome shotgun (WGS) entry which is preliminary data.</text>
</comment>
<dbReference type="AlphaFoldDB" id="A0A7C2VFA4"/>
<keyword evidence="5" id="KW-0175">Coiled coil</keyword>
<dbReference type="GO" id="GO:0016987">
    <property type="term" value="F:sigma factor activity"/>
    <property type="evidence" value="ECO:0007669"/>
    <property type="project" value="UniProtKB-KW"/>
</dbReference>
<dbReference type="SUPFAM" id="SSF88946">
    <property type="entry name" value="Sigma2 domain of RNA polymerase sigma factors"/>
    <property type="match status" value="1"/>
</dbReference>
<dbReference type="CDD" id="cd06171">
    <property type="entry name" value="Sigma70_r4"/>
    <property type="match status" value="1"/>
</dbReference>
<dbReference type="InterPro" id="IPR012845">
    <property type="entry name" value="RNA_pol_sigma_FliA_WhiG"/>
</dbReference>
<evidence type="ECO:0000256" key="3">
    <source>
        <dbReference type="ARBA" id="ARBA00023125"/>
    </source>
</evidence>
<dbReference type="InterPro" id="IPR007630">
    <property type="entry name" value="RNA_pol_sigma70_r4"/>
</dbReference>
<reference evidence="8" key="1">
    <citation type="journal article" date="2020" name="mSystems">
        <title>Genome- and Community-Level Interaction Insights into Carbon Utilization and Element Cycling Functions of Hydrothermarchaeota in Hydrothermal Sediment.</title>
        <authorList>
            <person name="Zhou Z."/>
            <person name="Liu Y."/>
            <person name="Xu W."/>
            <person name="Pan J."/>
            <person name="Luo Z.H."/>
            <person name="Li M."/>
        </authorList>
    </citation>
    <scope>NUCLEOTIDE SEQUENCE [LARGE SCALE GENOMIC DNA]</scope>
    <source>
        <strain evidence="8">SpSt-132</strain>
    </source>
</reference>
<evidence type="ECO:0000313" key="8">
    <source>
        <dbReference type="EMBL" id="HEW45615.1"/>
    </source>
</evidence>
<evidence type="ECO:0000256" key="1">
    <source>
        <dbReference type="ARBA" id="ARBA00023015"/>
    </source>
</evidence>
<keyword evidence="1" id="KW-0805">Transcription regulation</keyword>
<dbReference type="NCBIfam" id="TIGR02937">
    <property type="entry name" value="sigma70-ECF"/>
    <property type="match status" value="1"/>
</dbReference>
<dbReference type="PANTHER" id="PTHR30385">
    <property type="entry name" value="SIGMA FACTOR F FLAGELLAR"/>
    <property type="match status" value="1"/>
</dbReference>
<accession>A0A7C2VFA4</accession>
<dbReference type="InterPro" id="IPR013325">
    <property type="entry name" value="RNA_pol_sigma_r2"/>
</dbReference>
<dbReference type="InterPro" id="IPR007627">
    <property type="entry name" value="RNA_pol_sigma70_r2"/>
</dbReference>